<accession>A0A0M0KBC9</accession>
<proteinExistence type="predicted"/>
<sequence>MRAMLVFFLWAVLTFVVAASPAPGSSSAPSQPRKRPTSDTPAGSRRAVRPSPPPAAEEEGDDEEEEIYGTNNGTAAAATAQDEERLSSYVETAKETLAEKRAEQRALAEAYAQRLRAAEEVGGSGGDVVDEGGELSLFERGALFGSLLMAPAGVPGIIVGGAFGGAAGYVAERIDQVRKYVSDAYGERVATEQTNAAEMAKASEALAALDQIRVMSKDPTEAAELAAALEAFLDRPCNRRCADCAVELETRNSAWAVVNQGVLVCKHCAACHRSLGVSVSRVRSVVFDRWDPTVLRAFLELGNEIARARDLARLPKGYAEPRIESPSTVPTAEEEARLKAFIELKYARLRWAEPEYRSGRLKELGAIRKGVKRLADEKVSRGGRMASLSSEG</sequence>
<feature type="signal peptide" evidence="4">
    <location>
        <begin position="1"/>
        <end position="19"/>
    </location>
</feature>
<dbReference type="InterPro" id="IPR051718">
    <property type="entry name" value="ARF_GTPase-activating"/>
</dbReference>
<feature type="compositionally biased region" description="Acidic residues" evidence="3">
    <location>
        <begin position="56"/>
        <end position="66"/>
    </location>
</feature>
<dbReference type="PANTHER" id="PTHR45705:SF1">
    <property type="entry name" value="FI20236P1"/>
    <property type="match status" value="1"/>
</dbReference>
<dbReference type="Proteomes" id="UP000037460">
    <property type="component" value="Unassembled WGS sequence"/>
</dbReference>
<dbReference type="OrthoDB" id="29546at2759"/>
<dbReference type="PRINTS" id="PR00405">
    <property type="entry name" value="REVINTRACTNG"/>
</dbReference>
<dbReference type="InterPro" id="IPR001164">
    <property type="entry name" value="ArfGAP_dom"/>
</dbReference>
<keyword evidence="7" id="KW-1185">Reference proteome</keyword>
<dbReference type="Pfam" id="PF01412">
    <property type="entry name" value="ArfGap"/>
    <property type="match status" value="1"/>
</dbReference>
<keyword evidence="1" id="KW-0479">Metal-binding</keyword>
<evidence type="ECO:0000256" key="1">
    <source>
        <dbReference type="PROSITE-ProRule" id="PRU00288"/>
    </source>
</evidence>
<comment type="caution">
    <text evidence="6">The sequence shown here is derived from an EMBL/GenBank/DDBJ whole genome shotgun (WGS) entry which is preliminary data.</text>
</comment>
<dbReference type="Gene3D" id="1.10.220.150">
    <property type="entry name" value="Arf GTPase activating protein"/>
    <property type="match status" value="1"/>
</dbReference>
<feature type="domain" description="Arf-GAP" evidence="5">
    <location>
        <begin position="226"/>
        <end position="359"/>
    </location>
</feature>
<protein>
    <submittedName>
        <fullName evidence="6">Arf-gap with dual ph domain-containing protein 1-like protein</fullName>
    </submittedName>
</protein>
<dbReference type="EMBL" id="JWZX01000713">
    <property type="protein sequence ID" value="KOO35897.1"/>
    <property type="molecule type" value="Genomic_DNA"/>
</dbReference>
<evidence type="ECO:0000259" key="5">
    <source>
        <dbReference type="PROSITE" id="PS50115"/>
    </source>
</evidence>
<gene>
    <name evidence="6" type="ORF">Ctob_015828</name>
</gene>
<organism evidence="6 7">
    <name type="scientific">Chrysochromulina tobinii</name>
    <dbReference type="NCBI Taxonomy" id="1460289"/>
    <lineage>
        <taxon>Eukaryota</taxon>
        <taxon>Haptista</taxon>
        <taxon>Haptophyta</taxon>
        <taxon>Prymnesiophyceae</taxon>
        <taxon>Prymnesiales</taxon>
        <taxon>Chrysochromulinaceae</taxon>
        <taxon>Chrysochromulina</taxon>
    </lineage>
</organism>
<evidence type="ECO:0000256" key="4">
    <source>
        <dbReference type="SAM" id="SignalP"/>
    </source>
</evidence>
<evidence type="ECO:0000256" key="3">
    <source>
        <dbReference type="SAM" id="MobiDB-lite"/>
    </source>
</evidence>
<dbReference type="GO" id="GO:0005096">
    <property type="term" value="F:GTPase activator activity"/>
    <property type="evidence" value="ECO:0007669"/>
    <property type="project" value="InterPro"/>
</dbReference>
<evidence type="ECO:0000313" key="6">
    <source>
        <dbReference type="EMBL" id="KOO35897.1"/>
    </source>
</evidence>
<keyword evidence="2" id="KW-0175">Coiled coil</keyword>
<dbReference type="PANTHER" id="PTHR45705">
    <property type="entry name" value="FI20236P1"/>
    <property type="match status" value="1"/>
</dbReference>
<name>A0A0M0KBC9_9EUKA</name>
<dbReference type="SMART" id="SM00105">
    <property type="entry name" value="ArfGap"/>
    <property type="match status" value="1"/>
</dbReference>
<keyword evidence="1" id="KW-0862">Zinc</keyword>
<evidence type="ECO:0000313" key="7">
    <source>
        <dbReference type="Proteomes" id="UP000037460"/>
    </source>
</evidence>
<dbReference type="GO" id="GO:0008270">
    <property type="term" value="F:zinc ion binding"/>
    <property type="evidence" value="ECO:0007669"/>
    <property type="project" value="UniProtKB-KW"/>
</dbReference>
<dbReference type="PROSITE" id="PS50115">
    <property type="entry name" value="ARFGAP"/>
    <property type="match status" value="1"/>
</dbReference>
<feature type="chain" id="PRO_5005602519" evidence="4">
    <location>
        <begin position="20"/>
        <end position="392"/>
    </location>
</feature>
<feature type="coiled-coil region" evidence="2">
    <location>
        <begin position="90"/>
        <end position="121"/>
    </location>
</feature>
<feature type="region of interest" description="Disordered" evidence="3">
    <location>
        <begin position="21"/>
        <end position="66"/>
    </location>
</feature>
<dbReference type="AlphaFoldDB" id="A0A0M0KBC9"/>
<keyword evidence="4" id="KW-0732">Signal</keyword>
<dbReference type="InterPro" id="IPR038508">
    <property type="entry name" value="ArfGAP_dom_sf"/>
</dbReference>
<feature type="compositionally biased region" description="Low complexity" evidence="3">
    <location>
        <begin position="21"/>
        <end position="31"/>
    </location>
</feature>
<reference evidence="7" key="1">
    <citation type="journal article" date="2015" name="PLoS Genet.">
        <title>Genome Sequence and Transcriptome Analyses of Chrysochromulina tobin: Metabolic Tools for Enhanced Algal Fitness in the Prominent Order Prymnesiales (Haptophyceae).</title>
        <authorList>
            <person name="Hovde B.T."/>
            <person name="Deodato C.R."/>
            <person name="Hunsperger H.M."/>
            <person name="Ryken S.A."/>
            <person name="Yost W."/>
            <person name="Jha R.K."/>
            <person name="Patterson J."/>
            <person name="Monnat R.J. Jr."/>
            <person name="Barlow S.B."/>
            <person name="Starkenburg S.R."/>
            <person name="Cattolico R.A."/>
        </authorList>
    </citation>
    <scope>NUCLEOTIDE SEQUENCE</scope>
    <source>
        <strain evidence="7">CCMP291</strain>
    </source>
</reference>
<dbReference type="GO" id="GO:0005737">
    <property type="term" value="C:cytoplasm"/>
    <property type="evidence" value="ECO:0007669"/>
    <property type="project" value="TreeGrafter"/>
</dbReference>
<keyword evidence="1" id="KW-0863">Zinc-finger</keyword>
<dbReference type="InterPro" id="IPR037278">
    <property type="entry name" value="ARFGAP/RecO"/>
</dbReference>
<evidence type="ECO:0000256" key="2">
    <source>
        <dbReference type="SAM" id="Coils"/>
    </source>
</evidence>
<dbReference type="SUPFAM" id="SSF57863">
    <property type="entry name" value="ArfGap/RecO-like zinc finger"/>
    <property type="match status" value="1"/>
</dbReference>